<dbReference type="SUPFAM" id="SSF51984">
    <property type="entry name" value="MurCD N-terminal domain"/>
    <property type="match status" value="1"/>
</dbReference>
<dbReference type="InterPro" id="IPR036615">
    <property type="entry name" value="Mur_ligase_C_dom_sf"/>
</dbReference>
<evidence type="ECO:0000256" key="14">
    <source>
        <dbReference type="HAMAP-Rule" id="MF_00046"/>
    </source>
</evidence>
<keyword evidence="8 14" id="KW-0067">ATP-binding</keyword>
<dbReference type="Proteomes" id="UP000259211">
    <property type="component" value="Unassembled WGS sequence"/>
</dbReference>
<evidence type="ECO:0000259" key="15">
    <source>
        <dbReference type="Pfam" id="PF01225"/>
    </source>
</evidence>
<protein>
    <recommendedName>
        <fullName evidence="3 14">UDP-N-acetylmuramate--L-alanine ligase</fullName>
        <ecNumber evidence="3 14">6.3.2.8</ecNumber>
    </recommendedName>
    <alternativeName>
        <fullName evidence="14">UDP-N-acetylmuramoyl-L-alanine synthetase</fullName>
    </alternativeName>
</protein>
<dbReference type="HAMAP" id="MF_00046">
    <property type="entry name" value="MurC"/>
    <property type="match status" value="1"/>
</dbReference>
<feature type="domain" description="Mur ligase N-terminal catalytic" evidence="15">
    <location>
        <begin position="18"/>
        <end position="113"/>
    </location>
</feature>
<feature type="domain" description="Mur ligase C-terminal" evidence="16">
    <location>
        <begin position="323"/>
        <end position="454"/>
    </location>
</feature>
<evidence type="ECO:0000256" key="5">
    <source>
        <dbReference type="ARBA" id="ARBA00022598"/>
    </source>
</evidence>
<organism evidence="18 19">
    <name type="scientific">Cutibacterium avidum</name>
    <dbReference type="NCBI Taxonomy" id="33010"/>
    <lineage>
        <taxon>Bacteria</taxon>
        <taxon>Bacillati</taxon>
        <taxon>Actinomycetota</taxon>
        <taxon>Actinomycetes</taxon>
        <taxon>Propionibacteriales</taxon>
        <taxon>Propionibacteriaceae</taxon>
        <taxon>Cutibacterium</taxon>
    </lineage>
</organism>
<dbReference type="InterPro" id="IPR036565">
    <property type="entry name" value="Mur-like_cat_sf"/>
</dbReference>
<comment type="pathway">
    <text evidence="2 14">Cell wall biogenesis; peptidoglycan biosynthesis.</text>
</comment>
<dbReference type="Pfam" id="PF08245">
    <property type="entry name" value="Mur_ligase_M"/>
    <property type="match status" value="1"/>
</dbReference>
<dbReference type="RefSeq" id="WP_117189290.1">
    <property type="nucleotide sequence ID" value="NZ_JASORL010000014.1"/>
</dbReference>
<keyword evidence="7 14" id="KW-0547">Nucleotide-binding</keyword>
<dbReference type="GO" id="GO:0009252">
    <property type="term" value="P:peptidoglycan biosynthetic process"/>
    <property type="evidence" value="ECO:0007669"/>
    <property type="project" value="UniProtKB-UniRule"/>
</dbReference>
<proteinExistence type="inferred from homology"/>
<keyword evidence="12 14" id="KW-0961">Cell wall biogenesis/degradation</keyword>
<dbReference type="EMBL" id="NOWI01000005">
    <property type="protein sequence ID" value="RFT44441.1"/>
    <property type="molecule type" value="Genomic_DNA"/>
</dbReference>
<keyword evidence="5 14" id="KW-0436">Ligase</keyword>
<evidence type="ECO:0000313" key="18">
    <source>
        <dbReference type="EMBL" id="RFT44441.1"/>
    </source>
</evidence>
<comment type="caution">
    <text evidence="18">The sequence shown here is derived from an EMBL/GenBank/DDBJ whole genome shotgun (WGS) entry which is preliminary data.</text>
</comment>
<evidence type="ECO:0000256" key="11">
    <source>
        <dbReference type="ARBA" id="ARBA00023306"/>
    </source>
</evidence>
<keyword evidence="10 14" id="KW-0573">Peptidoglycan synthesis</keyword>
<dbReference type="Pfam" id="PF02875">
    <property type="entry name" value="Mur_ligase_C"/>
    <property type="match status" value="1"/>
</dbReference>
<dbReference type="Gene3D" id="3.40.50.720">
    <property type="entry name" value="NAD(P)-binding Rossmann-like Domain"/>
    <property type="match status" value="1"/>
</dbReference>
<dbReference type="GO" id="GO:0005737">
    <property type="term" value="C:cytoplasm"/>
    <property type="evidence" value="ECO:0007669"/>
    <property type="project" value="UniProtKB-SubCell"/>
</dbReference>
<dbReference type="AlphaFoldDB" id="A0A3E2DGH9"/>
<dbReference type="InterPro" id="IPR013221">
    <property type="entry name" value="Mur_ligase_cen"/>
</dbReference>
<keyword evidence="4 14" id="KW-0963">Cytoplasm</keyword>
<dbReference type="GO" id="GO:0005524">
    <property type="term" value="F:ATP binding"/>
    <property type="evidence" value="ECO:0007669"/>
    <property type="project" value="UniProtKB-UniRule"/>
</dbReference>
<evidence type="ECO:0000256" key="4">
    <source>
        <dbReference type="ARBA" id="ARBA00022490"/>
    </source>
</evidence>
<evidence type="ECO:0000256" key="2">
    <source>
        <dbReference type="ARBA" id="ARBA00004752"/>
    </source>
</evidence>
<name>A0A3E2DGH9_9ACTN</name>
<evidence type="ECO:0000256" key="8">
    <source>
        <dbReference type="ARBA" id="ARBA00022840"/>
    </source>
</evidence>
<comment type="function">
    <text evidence="14">Cell wall formation.</text>
</comment>
<dbReference type="Gene3D" id="3.90.190.20">
    <property type="entry name" value="Mur ligase, C-terminal domain"/>
    <property type="match status" value="1"/>
</dbReference>
<accession>A0A3E2DGH9</accession>
<dbReference type="InterPro" id="IPR000713">
    <property type="entry name" value="Mur_ligase_N"/>
</dbReference>
<evidence type="ECO:0000256" key="10">
    <source>
        <dbReference type="ARBA" id="ARBA00022984"/>
    </source>
</evidence>
<feature type="domain" description="Mur ligase central" evidence="17">
    <location>
        <begin position="120"/>
        <end position="300"/>
    </location>
</feature>
<evidence type="ECO:0000259" key="16">
    <source>
        <dbReference type="Pfam" id="PF02875"/>
    </source>
</evidence>
<dbReference type="SUPFAM" id="SSF53623">
    <property type="entry name" value="MurD-like peptide ligases, catalytic domain"/>
    <property type="match status" value="1"/>
</dbReference>
<evidence type="ECO:0000256" key="7">
    <source>
        <dbReference type="ARBA" id="ARBA00022741"/>
    </source>
</evidence>
<comment type="similarity">
    <text evidence="14">Belongs to the MurCDEF family.</text>
</comment>
<comment type="catalytic activity">
    <reaction evidence="13 14">
        <text>UDP-N-acetyl-alpha-D-muramate + L-alanine + ATP = UDP-N-acetyl-alpha-D-muramoyl-L-alanine + ADP + phosphate + H(+)</text>
        <dbReference type="Rhea" id="RHEA:23372"/>
        <dbReference type="ChEBI" id="CHEBI:15378"/>
        <dbReference type="ChEBI" id="CHEBI:30616"/>
        <dbReference type="ChEBI" id="CHEBI:43474"/>
        <dbReference type="ChEBI" id="CHEBI:57972"/>
        <dbReference type="ChEBI" id="CHEBI:70757"/>
        <dbReference type="ChEBI" id="CHEBI:83898"/>
        <dbReference type="ChEBI" id="CHEBI:456216"/>
        <dbReference type="EC" id="6.3.2.8"/>
    </reaction>
</comment>
<dbReference type="Gene3D" id="3.40.1190.10">
    <property type="entry name" value="Mur-like, catalytic domain"/>
    <property type="match status" value="1"/>
</dbReference>
<reference evidence="18 19" key="1">
    <citation type="submission" date="2017-07" db="EMBL/GenBank/DDBJ databases">
        <authorList>
            <person name="Sun Z.S."/>
            <person name="Albrecht U."/>
            <person name="Echele G."/>
            <person name="Lee C.C."/>
        </authorList>
    </citation>
    <scope>NUCLEOTIDE SEQUENCE [LARGE SCALE GENOMIC DNA]</scope>
    <source>
        <strain evidence="18 19">P16-029</strain>
    </source>
</reference>
<dbReference type="PANTHER" id="PTHR43445:SF3">
    <property type="entry name" value="UDP-N-ACETYLMURAMATE--L-ALANINE LIGASE"/>
    <property type="match status" value="1"/>
</dbReference>
<evidence type="ECO:0000256" key="3">
    <source>
        <dbReference type="ARBA" id="ARBA00012211"/>
    </source>
</evidence>
<dbReference type="InterPro" id="IPR050061">
    <property type="entry name" value="MurCDEF_pg_biosynth"/>
</dbReference>
<evidence type="ECO:0000256" key="12">
    <source>
        <dbReference type="ARBA" id="ARBA00023316"/>
    </source>
</evidence>
<keyword evidence="6 14" id="KW-0132">Cell division</keyword>
<keyword evidence="9 14" id="KW-0133">Cell shape</keyword>
<evidence type="ECO:0000256" key="6">
    <source>
        <dbReference type="ARBA" id="ARBA00022618"/>
    </source>
</evidence>
<dbReference type="InterPro" id="IPR004101">
    <property type="entry name" value="Mur_ligase_C"/>
</dbReference>
<dbReference type="SUPFAM" id="SSF53244">
    <property type="entry name" value="MurD-like peptide ligases, peptide-binding domain"/>
    <property type="match status" value="1"/>
</dbReference>
<evidence type="ECO:0000256" key="9">
    <source>
        <dbReference type="ARBA" id="ARBA00022960"/>
    </source>
</evidence>
<dbReference type="GO" id="GO:0051301">
    <property type="term" value="P:cell division"/>
    <property type="evidence" value="ECO:0007669"/>
    <property type="project" value="UniProtKB-KW"/>
</dbReference>
<sequence length="471" mass="49460">MSLREPVELLGPSTIGPVHFIAIGGAGMSGVARIYHDMGVDVRGSDQVDSANLRDLAAAGVQTWVGHDPAHLAGARTVVVSSAIRPDNPELVEANRLGLRVWHRSAALAALMLGREGVSIAGTHGKTTTTGMVATMLDHAGADPSYVIGSPLASTGESAHLGGGEVFVVEADESDGSFLQYPSQIVVVTNVEADHLDNWGTPQAYFDGFISMATRPEVRYVVTNVDDPGAAELAVRLESTGTVKVVTYGESEQAEVQLVDLDLEGTTASATLVHGSTRGRTELQVPGRYNVSNAAAAYCVGSLLGIDHDELLTGIGAFTGTLRRFQLVGCVGDVAVFDDYAHHPTELRATLGAARRAVTGQGRVIACFQPHLFSRTRDFAEEFGQALTLADRVIVSDVYPAREDPIPGVTGEMVHDAVIAAGGDSRYVPDKQDLPEALAEEVRPGDLVITLGAGDVTLVGPVLVGLLEDKS</sequence>
<evidence type="ECO:0000313" key="19">
    <source>
        <dbReference type="Proteomes" id="UP000259211"/>
    </source>
</evidence>
<evidence type="ECO:0000256" key="1">
    <source>
        <dbReference type="ARBA" id="ARBA00004496"/>
    </source>
</evidence>
<comment type="subcellular location">
    <subcellularLocation>
        <location evidence="1 14">Cytoplasm</location>
    </subcellularLocation>
</comment>
<dbReference type="NCBIfam" id="TIGR01082">
    <property type="entry name" value="murC"/>
    <property type="match status" value="1"/>
</dbReference>
<keyword evidence="11 14" id="KW-0131">Cell cycle</keyword>
<dbReference type="PANTHER" id="PTHR43445">
    <property type="entry name" value="UDP-N-ACETYLMURAMATE--L-ALANINE LIGASE-RELATED"/>
    <property type="match status" value="1"/>
</dbReference>
<dbReference type="GO" id="GO:0008360">
    <property type="term" value="P:regulation of cell shape"/>
    <property type="evidence" value="ECO:0007669"/>
    <property type="project" value="UniProtKB-KW"/>
</dbReference>
<dbReference type="GO" id="GO:0071555">
    <property type="term" value="P:cell wall organization"/>
    <property type="evidence" value="ECO:0007669"/>
    <property type="project" value="UniProtKB-KW"/>
</dbReference>
<evidence type="ECO:0000256" key="13">
    <source>
        <dbReference type="ARBA" id="ARBA00047833"/>
    </source>
</evidence>
<dbReference type="Pfam" id="PF01225">
    <property type="entry name" value="Mur_ligase"/>
    <property type="match status" value="1"/>
</dbReference>
<dbReference type="EC" id="6.3.2.8" evidence="3 14"/>
<dbReference type="GO" id="GO:0008763">
    <property type="term" value="F:UDP-N-acetylmuramate-L-alanine ligase activity"/>
    <property type="evidence" value="ECO:0007669"/>
    <property type="project" value="UniProtKB-UniRule"/>
</dbReference>
<dbReference type="InterPro" id="IPR005758">
    <property type="entry name" value="UDP-N-AcMur_Ala_ligase_MurC"/>
</dbReference>
<feature type="binding site" evidence="14">
    <location>
        <begin position="122"/>
        <end position="128"/>
    </location>
    <ligand>
        <name>ATP</name>
        <dbReference type="ChEBI" id="CHEBI:30616"/>
    </ligand>
</feature>
<gene>
    <name evidence="14" type="primary">murC</name>
    <name evidence="18" type="ORF">CHT91_06260</name>
</gene>
<dbReference type="UniPathway" id="UPA00219"/>
<evidence type="ECO:0000259" key="17">
    <source>
        <dbReference type="Pfam" id="PF08245"/>
    </source>
</evidence>